<evidence type="ECO:0000313" key="8">
    <source>
        <dbReference type="EMBL" id="MBS3647593.1"/>
    </source>
</evidence>
<comment type="caution">
    <text evidence="8">The sequence shown here is derived from an EMBL/GenBank/DDBJ whole genome shotgun (WGS) entry which is preliminary data.</text>
</comment>
<protein>
    <recommendedName>
        <fullName evidence="2">histidine kinase</fullName>
        <ecNumber evidence="2">2.7.13.3</ecNumber>
    </recommendedName>
</protein>
<dbReference type="Proteomes" id="UP000680348">
    <property type="component" value="Unassembled WGS sequence"/>
</dbReference>
<evidence type="ECO:0000256" key="4">
    <source>
        <dbReference type="ARBA" id="ARBA00022777"/>
    </source>
</evidence>
<name>A0A942DVN9_9HYPH</name>
<dbReference type="GO" id="GO:0004673">
    <property type="term" value="F:protein histidine kinase activity"/>
    <property type="evidence" value="ECO:0007669"/>
    <property type="project" value="UniProtKB-EC"/>
</dbReference>
<dbReference type="EMBL" id="JAGWCR010000001">
    <property type="protein sequence ID" value="MBS3647593.1"/>
    <property type="molecule type" value="Genomic_DNA"/>
</dbReference>
<dbReference type="EC" id="2.7.13.3" evidence="2"/>
<dbReference type="SUPFAM" id="SSF55874">
    <property type="entry name" value="ATPase domain of HSP90 chaperone/DNA topoisomerase II/histidine kinase"/>
    <property type="match status" value="1"/>
</dbReference>
<feature type="domain" description="Histidine kinase/HSP90-like ATPase" evidence="7">
    <location>
        <begin position="354"/>
        <end position="446"/>
    </location>
</feature>
<accession>A0A942DVN9</accession>
<evidence type="ECO:0000256" key="3">
    <source>
        <dbReference type="ARBA" id="ARBA00022679"/>
    </source>
</evidence>
<evidence type="ECO:0000256" key="1">
    <source>
        <dbReference type="ARBA" id="ARBA00000085"/>
    </source>
</evidence>
<keyword evidence="6" id="KW-0472">Membrane</keyword>
<dbReference type="Gene3D" id="3.30.565.10">
    <property type="entry name" value="Histidine kinase-like ATPase, C-terminal domain"/>
    <property type="match status" value="1"/>
</dbReference>
<keyword evidence="3" id="KW-0808">Transferase</keyword>
<keyword evidence="6" id="KW-1133">Transmembrane helix</keyword>
<dbReference type="CDD" id="cd16917">
    <property type="entry name" value="HATPase_UhpB-NarQ-NarX-like"/>
    <property type="match status" value="1"/>
</dbReference>
<evidence type="ECO:0000256" key="6">
    <source>
        <dbReference type="SAM" id="Phobius"/>
    </source>
</evidence>
<gene>
    <name evidence="8" type="ORF">KEU06_03000</name>
</gene>
<dbReference type="GO" id="GO:0000160">
    <property type="term" value="P:phosphorelay signal transduction system"/>
    <property type="evidence" value="ECO:0007669"/>
    <property type="project" value="UniProtKB-KW"/>
</dbReference>
<dbReference type="AlphaFoldDB" id="A0A942DVN9"/>
<dbReference type="RefSeq" id="WP_188253210.1">
    <property type="nucleotide sequence ID" value="NZ_JABVCF010000001.1"/>
</dbReference>
<evidence type="ECO:0000256" key="2">
    <source>
        <dbReference type="ARBA" id="ARBA00012438"/>
    </source>
</evidence>
<proteinExistence type="predicted"/>
<reference evidence="8" key="1">
    <citation type="submission" date="2021-04" db="EMBL/GenBank/DDBJ databases">
        <title>Pseudaminobacter soli sp. nov., isolated from paddy soil contaminated by heavy metals.</title>
        <authorList>
            <person name="Zhang K."/>
        </authorList>
    </citation>
    <scope>NUCLEOTIDE SEQUENCE</scope>
    <source>
        <strain evidence="8">19-2017</strain>
    </source>
</reference>
<keyword evidence="4 8" id="KW-0418">Kinase</keyword>
<comment type="catalytic activity">
    <reaction evidence="1">
        <text>ATP + protein L-histidine = ADP + protein N-phospho-L-histidine.</text>
        <dbReference type="EC" id="2.7.13.3"/>
    </reaction>
</comment>
<sequence>MQFLLVGGLISLIAMVLVGTVVTSLIEAAVTRNSAAATALYVDSVIAPLLPDMQQNEVLSDTVTRALDETLGQGALGRRLASFKLWRGDGTILYSSDGSSTGKQLPLDKDVENAFSGDITADYERSGLAESGAERGKNLPLLKIYNPILQPWSGEVVAVAEFHEVATDFERSLWNARVRSWLAVAGVTLGFFLILSAIVFRGSRTIDRQRHALRGRVGQLSDLLDQNRALHARVQRASERATALNESYLRRIGADLHDGPAQLIALAALRLDSKSVLDPGVGSSAREAEIMGIKGSLDEALHEIRSICNGLVLPHIEAAEIPDILRRAVRAHEQRTATKVDLTLSEAQYRLPASAKICIYRFVQEALNNAFRHGGGRNQRVVQAWVDGCVEVEVADGGPGFDPASIKPDSLGLAGLRERIESLGGQFTLESTPKGTRVKLCLNKNQMEHA</sequence>
<keyword evidence="6" id="KW-0812">Transmembrane</keyword>
<dbReference type="SMART" id="SM00387">
    <property type="entry name" value="HATPase_c"/>
    <property type="match status" value="1"/>
</dbReference>
<dbReference type="PANTHER" id="PTHR24421">
    <property type="entry name" value="NITRATE/NITRITE SENSOR PROTEIN NARX-RELATED"/>
    <property type="match status" value="1"/>
</dbReference>
<feature type="transmembrane region" description="Helical" evidence="6">
    <location>
        <begin position="181"/>
        <end position="200"/>
    </location>
</feature>
<dbReference type="InterPro" id="IPR050482">
    <property type="entry name" value="Sensor_HK_TwoCompSys"/>
</dbReference>
<dbReference type="Pfam" id="PF02518">
    <property type="entry name" value="HATPase_c"/>
    <property type="match status" value="1"/>
</dbReference>
<dbReference type="InterPro" id="IPR036890">
    <property type="entry name" value="HATPase_C_sf"/>
</dbReference>
<organism evidence="8 9">
    <name type="scientific">Pseudaminobacter soli</name>
    <name type="common">ex Zhang et al. 2022</name>
    <dbReference type="NCBI Taxonomy" id="2831468"/>
    <lineage>
        <taxon>Bacteria</taxon>
        <taxon>Pseudomonadati</taxon>
        <taxon>Pseudomonadota</taxon>
        <taxon>Alphaproteobacteria</taxon>
        <taxon>Hyphomicrobiales</taxon>
        <taxon>Phyllobacteriaceae</taxon>
        <taxon>Pseudaminobacter</taxon>
    </lineage>
</organism>
<keyword evidence="9" id="KW-1185">Reference proteome</keyword>
<evidence type="ECO:0000256" key="5">
    <source>
        <dbReference type="ARBA" id="ARBA00023012"/>
    </source>
</evidence>
<evidence type="ECO:0000313" key="9">
    <source>
        <dbReference type="Proteomes" id="UP000680348"/>
    </source>
</evidence>
<dbReference type="PANTHER" id="PTHR24421:SF10">
    <property type="entry name" value="NITRATE_NITRITE SENSOR PROTEIN NARQ"/>
    <property type="match status" value="1"/>
</dbReference>
<evidence type="ECO:0000259" key="7">
    <source>
        <dbReference type="SMART" id="SM00387"/>
    </source>
</evidence>
<dbReference type="InterPro" id="IPR003594">
    <property type="entry name" value="HATPase_dom"/>
</dbReference>
<keyword evidence="5" id="KW-0902">Two-component regulatory system</keyword>